<dbReference type="InterPro" id="IPR036537">
    <property type="entry name" value="Adaptor_Cbl_N_dom_sf"/>
</dbReference>
<evidence type="ECO:0000313" key="2">
    <source>
        <dbReference type="Proteomes" id="UP001215280"/>
    </source>
</evidence>
<accession>A0AAD7KEH5</accession>
<name>A0AAD7KEH5_9AGAR</name>
<dbReference type="GO" id="GO:0007166">
    <property type="term" value="P:cell surface receptor signaling pathway"/>
    <property type="evidence" value="ECO:0007669"/>
    <property type="project" value="InterPro"/>
</dbReference>
<dbReference type="EMBL" id="JARJLG010000002">
    <property type="protein sequence ID" value="KAJ7783972.1"/>
    <property type="molecule type" value="Genomic_DNA"/>
</dbReference>
<reference evidence="1" key="1">
    <citation type="submission" date="2023-03" db="EMBL/GenBank/DDBJ databases">
        <title>Massive genome expansion in bonnet fungi (Mycena s.s.) driven by repeated elements and novel gene families across ecological guilds.</title>
        <authorList>
            <consortium name="Lawrence Berkeley National Laboratory"/>
            <person name="Harder C.B."/>
            <person name="Miyauchi S."/>
            <person name="Viragh M."/>
            <person name="Kuo A."/>
            <person name="Thoen E."/>
            <person name="Andreopoulos B."/>
            <person name="Lu D."/>
            <person name="Skrede I."/>
            <person name="Drula E."/>
            <person name="Henrissat B."/>
            <person name="Morin E."/>
            <person name="Kohler A."/>
            <person name="Barry K."/>
            <person name="LaButti K."/>
            <person name="Morin E."/>
            <person name="Salamov A."/>
            <person name="Lipzen A."/>
            <person name="Mereny Z."/>
            <person name="Hegedus B."/>
            <person name="Baldrian P."/>
            <person name="Stursova M."/>
            <person name="Weitz H."/>
            <person name="Taylor A."/>
            <person name="Grigoriev I.V."/>
            <person name="Nagy L.G."/>
            <person name="Martin F."/>
            <person name="Kauserud H."/>
        </authorList>
    </citation>
    <scope>NUCLEOTIDE SEQUENCE</scope>
    <source>
        <strain evidence="1">CBHHK188m</strain>
    </source>
</reference>
<keyword evidence="2" id="KW-1185">Reference proteome</keyword>
<organism evidence="1 2">
    <name type="scientific">Mycena maculata</name>
    <dbReference type="NCBI Taxonomy" id="230809"/>
    <lineage>
        <taxon>Eukaryota</taxon>
        <taxon>Fungi</taxon>
        <taxon>Dikarya</taxon>
        <taxon>Basidiomycota</taxon>
        <taxon>Agaricomycotina</taxon>
        <taxon>Agaricomycetes</taxon>
        <taxon>Agaricomycetidae</taxon>
        <taxon>Agaricales</taxon>
        <taxon>Marasmiineae</taxon>
        <taxon>Mycenaceae</taxon>
        <taxon>Mycena</taxon>
    </lineage>
</organism>
<gene>
    <name evidence="1" type="ORF">DFH07DRAFT_1055067</name>
</gene>
<dbReference type="InterPro" id="IPR059179">
    <property type="entry name" value="MLKL-like_MCAfunc"/>
</dbReference>
<dbReference type="Proteomes" id="UP001215280">
    <property type="component" value="Unassembled WGS sequence"/>
</dbReference>
<protein>
    <submittedName>
        <fullName evidence="1">Uncharacterized protein</fullName>
    </submittedName>
</protein>
<evidence type="ECO:0000313" key="1">
    <source>
        <dbReference type="EMBL" id="KAJ7783972.1"/>
    </source>
</evidence>
<dbReference type="AlphaFoldDB" id="A0AAD7KEH5"/>
<comment type="caution">
    <text evidence="1">The sequence shown here is derived from an EMBL/GenBank/DDBJ whole genome shotgun (WGS) entry which is preliminary data.</text>
</comment>
<dbReference type="Gene3D" id="1.20.930.20">
    <property type="entry name" value="Adaptor protein Cbl, N-terminal domain"/>
    <property type="match status" value="1"/>
</dbReference>
<dbReference type="CDD" id="cd21037">
    <property type="entry name" value="MLKL_NTD"/>
    <property type="match status" value="1"/>
</dbReference>
<proteinExistence type="predicted"/>
<sequence>MSRIPDNGTISLSAIINSLNTMAGVAQLCVPYVQPVILLASAIICGIQQLKDNKRAFTRLAHDAYAMVQAVAQVHIHSVELQHSIEKFTAVLQQIQYYLHEHRTRNLMLRFFGAAQDAVKIREYRGQIQSARELLELQIEMRTHENIILMLRERSERNASPPPPYTAEDLMMPEDVRRIAQEDFERLLPILGVFSVFQEPPTIKQITRVLGLAEGEVQAVWGPILAYLDELDSDGRTRCLEFLERLVCLANNTPSIDSPTYHNLVARWCLLGPKGGAKDVFYAANSWAHHVCYSNPSVQLRDALMQSDIPLASESYEDLPEIIAWLEGIHHDAEQWAELLSTYRARLATRDDDGLIF</sequence>